<dbReference type="OrthoDB" id="282655at2"/>
<feature type="chain" id="PRO_5023126445" evidence="2">
    <location>
        <begin position="22"/>
        <end position="316"/>
    </location>
</feature>
<name>A0A5C5ZR86_9BACT</name>
<accession>A0A5C5ZR86</accession>
<evidence type="ECO:0000313" key="4">
    <source>
        <dbReference type="Proteomes" id="UP000315440"/>
    </source>
</evidence>
<dbReference type="AlphaFoldDB" id="A0A5C5ZR86"/>
<feature type="region of interest" description="Disordered" evidence="1">
    <location>
        <begin position="276"/>
        <end position="316"/>
    </location>
</feature>
<reference evidence="3 4" key="1">
    <citation type="submission" date="2019-02" db="EMBL/GenBank/DDBJ databases">
        <title>Deep-cultivation of Planctomycetes and their phenomic and genomic characterization uncovers novel biology.</title>
        <authorList>
            <person name="Wiegand S."/>
            <person name="Jogler M."/>
            <person name="Boedeker C."/>
            <person name="Pinto D."/>
            <person name="Vollmers J."/>
            <person name="Rivas-Marin E."/>
            <person name="Kohn T."/>
            <person name="Peeters S.H."/>
            <person name="Heuer A."/>
            <person name="Rast P."/>
            <person name="Oberbeckmann S."/>
            <person name="Bunk B."/>
            <person name="Jeske O."/>
            <person name="Meyerdierks A."/>
            <person name="Storesund J.E."/>
            <person name="Kallscheuer N."/>
            <person name="Luecker S."/>
            <person name="Lage O.M."/>
            <person name="Pohl T."/>
            <person name="Merkel B.J."/>
            <person name="Hornburger P."/>
            <person name="Mueller R.-W."/>
            <person name="Bruemmer F."/>
            <person name="Labrenz M."/>
            <person name="Spormann A.M."/>
            <person name="Op Den Camp H."/>
            <person name="Overmann J."/>
            <person name="Amann R."/>
            <person name="Jetten M.S.M."/>
            <person name="Mascher T."/>
            <person name="Medema M.H."/>
            <person name="Devos D.P."/>
            <person name="Kaster A.-K."/>
            <person name="Ovreas L."/>
            <person name="Rohde M."/>
            <person name="Galperin M.Y."/>
            <person name="Jogler C."/>
        </authorList>
    </citation>
    <scope>NUCLEOTIDE SEQUENCE [LARGE SCALE GENOMIC DNA]</scope>
    <source>
        <strain evidence="3 4">Mal64</strain>
    </source>
</reference>
<evidence type="ECO:0000313" key="3">
    <source>
        <dbReference type="EMBL" id="TWT90009.1"/>
    </source>
</evidence>
<keyword evidence="4" id="KW-1185">Reference proteome</keyword>
<gene>
    <name evidence="3" type="ORF">Mal64_03910</name>
</gene>
<dbReference type="EMBL" id="SJPQ01000001">
    <property type="protein sequence ID" value="TWT90009.1"/>
    <property type="molecule type" value="Genomic_DNA"/>
</dbReference>
<organism evidence="3 4">
    <name type="scientific">Pseudobythopirellula maris</name>
    <dbReference type="NCBI Taxonomy" id="2527991"/>
    <lineage>
        <taxon>Bacteria</taxon>
        <taxon>Pseudomonadati</taxon>
        <taxon>Planctomycetota</taxon>
        <taxon>Planctomycetia</taxon>
        <taxon>Pirellulales</taxon>
        <taxon>Lacipirellulaceae</taxon>
        <taxon>Pseudobythopirellula</taxon>
    </lineage>
</organism>
<feature type="signal peptide" evidence="2">
    <location>
        <begin position="1"/>
        <end position="21"/>
    </location>
</feature>
<comment type="caution">
    <text evidence="3">The sequence shown here is derived from an EMBL/GenBank/DDBJ whole genome shotgun (WGS) entry which is preliminary data.</text>
</comment>
<dbReference type="RefSeq" id="WP_146396263.1">
    <property type="nucleotide sequence ID" value="NZ_SJPQ01000001.1"/>
</dbReference>
<evidence type="ECO:0000256" key="2">
    <source>
        <dbReference type="SAM" id="SignalP"/>
    </source>
</evidence>
<proteinExistence type="predicted"/>
<keyword evidence="2" id="KW-0732">Signal</keyword>
<dbReference type="Proteomes" id="UP000315440">
    <property type="component" value="Unassembled WGS sequence"/>
</dbReference>
<evidence type="ECO:0000256" key="1">
    <source>
        <dbReference type="SAM" id="MobiDB-lite"/>
    </source>
</evidence>
<sequence length="316" mass="33589" precursor="true">MPRTTFYAALLLAVMAGPLAAASRAQCATCPTPTVAYSPVVYQQTEYTGWYPGKYLGDFTRNLFSPYRSTYTTSYAPTAYTAGYAPTSYTAGYAPSTYSVGYRGAPTAYRAAYQPTYPVSYYAGYAPVVQSVYRPVTLQPVCQSVSYAPSACSGCSTGCSSCGVTTASYEPSYATGSSCSSCAPSASSSSSVYDYNSNQPSLAPEAEVPVNRQLDKPVYDEDDSVLNNADETSGAYFEAPKLFLPSDRTTKRPTAPVWTAVYEGQTKGRLTAHTATHTTRTAHRPLADQPVASNQATSRPAKGPQVGASGWVAVQD</sequence>
<protein>
    <submittedName>
        <fullName evidence="3">Uncharacterized protein</fullName>
    </submittedName>
</protein>